<dbReference type="Proteomes" id="UP000077177">
    <property type="component" value="Chromosome"/>
</dbReference>
<dbReference type="OrthoDB" id="214253at2"/>
<dbReference type="GO" id="GO:0005737">
    <property type="term" value="C:cytoplasm"/>
    <property type="evidence" value="ECO:0007669"/>
    <property type="project" value="TreeGrafter"/>
</dbReference>
<dbReference type="Gene3D" id="3.30.9.10">
    <property type="entry name" value="D-Amino Acid Oxidase, subunit A, domain 2"/>
    <property type="match status" value="1"/>
</dbReference>
<dbReference type="Pfam" id="PF01266">
    <property type="entry name" value="DAO"/>
    <property type="match status" value="1"/>
</dbReference>
<dbReference type="KEGG" id="fla:SY85_07545"/>
<dbReference type="RefSeq" id="WP_066403091.1">
    <property type="nucleotide sequence ID" value="NZ_CP011390.1"/>
</dbReference>
<organism evidence="2 3">
    <name type="scientific">Flavisolibacter tropicus</name>
    <dbReference type="NCBI Taxonomy" id="1492898"/>
    <lineage>
        <taxon>Bacteria</taxon>
        <taxon>Pseudomonadati</taxon>
        <taxon>Bacteroidota</taxon>
        <taxon>Chitinophagia</taxon>
        <taxon>Chitinophagales</taxon>
        <taxon>Chitinophagaceae</taxon>
        <taxon>Flavisolibacter</taxon>
    </lineage>
</organism>
<dbReference type="PANTHER" id="PTHR13847">
    <property type="entry name" value="SARCOSINE DEHYDROGENASE-RELATED"/>
    <property type="match status" value="1"/>
</dbReference>
<evidence type="ECO:0000259" key="1">
    <source>
        <dbReference type="Pfam" id="PF01266"/>
    </source>
</evidence>
<keyword evidence="3" id="KW-1185">Reference proteome</keyword>
<protein>
    <submittedName>
        <fullName evidence="2">FAD-dependent oxidoreductase</fullName>
    </submittedName>
</protein>
<dbReference type="Gene3D" id="3.50.50.60">
    <property type="entry name" value="FAD/NAD(P)-binding domain"/>
    <property type="match status" value="1"/>
</dbReference>
<reference evidence="3" key="1">
    <citation type="submission" date="2015-01" db="EMBL/GenBank/DDBJ databases">
        <title>Flavisolibacter sp./LCS9/ whole genome sequencing.</title>
        <authorList>
            <person name="Kim M.K."/>
            <person name="Srinivasan S."/>
            <person name="Lee J.-J."/>
        </authorList>
    </citation>
    <scope>NUCLEOTIDE SEQUENCE [LARGE SCALE GENOMIC DNA]</scope>
    <source>
        <strain evidence="3">LCS9</strain>
    </source>
</reference>
<feature type="domain" description="FAD dependent oxidoreductase" evidence="1">
    <location>
        <begin position="4"/>
        <end position="328"/>
    </location>
</feature>
<proteinExistence type="predicted"/>
<evidence type="ECO:0000313" key="3">
    <source>
        <dbReference type="Proteomes" id="UP000077177"/>
    </source>
</evidence>
<dbReference type="STRING" id="1492898.SY85_07545"/>
<dbReference type="InterPro" id="IPR006076">
    <property type="entry name" value="FAD-dep_OxRdtase"/>
</dbReference>
<name>A0A172TTD6_9BACT</name>
<gene>
    <name evidence="2" type="ORF">SY85_07545</name>
</gene>
<evidence type="ECO:0000313" key="2">
    <source>
        <dbReference type="EMBL" id="ANE50371.1"/>
    </source>
</evidence>
<dbReference type="PATRIC" id="fig|1492898.3.peg.1618"/>
<dbReference type="EMBL" id="CP011390">
    <property type="protein sequence ID" value="ANE50371.1"/>
    <property type="molecule type" value="Genomic_DNA"/>
</dbReference>
<dbReference type="SUPFAM" id="SSF51971">
    <property type="entry name" value="Nucleotide-binding domain"/>
    <property type="match status" value="1"/>
</dbReference>
<reference evidence="2 3" key="2">
    <citation type="journal article" date="2016" name="Int. J. Syst. Evol. Microbiol.">
        <title>Flavisolibacter tropicus sp. nov., isolated from tropical soil.</title>
        <authorList>
            <person name="Lee J.J."/>
            <person name="Kang M.S."/>
            <person name="Kim G.S."/>
            <person name="Lee C.S."/>
            <person name="Lim S."/>
            <person name="Lee J."/>
            <person name="Roh S.H."/>
            <person name="Kang H."/>
            <person name="Ha J.M."/>
            <person name="Bae S."/>
            <person name="Jung H.Y."/>
            <person name="Kim M.K."/>
        </authorList>
    </citation>
    <scope>NUCLEOTIDE SEQUENCE [LARGE SCALE GENOMIC DNA]</scope>
    <source>
        <strain evidence="2 3">LCS9</strain>
    </source>
</reference>
<dbReference type="InterPro" id="IPR036188">
    <property type="entry name" value="FAD/NAD-bd_sf"/>
</dbReference>
<accession>A0A172TTD6</accession>
<sequence length="352" mass="40150">MTFDFLIVGQGICGTMLSWFLHKEGKSILVIDEGKENTSSKVAAGLINPITGRRYVTSWMIDELIPFAKETYTSIGSYLGHNFIQEKGAIDFFTSPQMRDAFVNRITEDDTYLHPFPDQNHFNQYFNYDFGCGQVRPAFIVNLSGLLQAWRLVLKNQNAILEEHFDLNALQVTEDGIKYGEISAQKIIFCDGITSMNNPWFELLPFSANKGEALIIHSEELINEYIFKKGMILAPLQEQNMFWVGSNYQWEFEDDKPTEKFYEQTLQHLKNWLKVPFEVVAHKAAVRPATVERRPFVGLHPHLPSVGIFNGMGTKGTSLAPFFANQLVQHVVHGLPIMPEADVHRFSRILAK</sequence>
<dbReference type="AlphaFoldDB" id="A0A172TTD6"/>